<organism evidence="2 3">
    <name type="scientific">Stentor coeruleus</name>
    <dbReference type="NCBI Taxonomy" id="5963"/>
    <lineage>
        <taxon>Eukaryota</taxon>
        <taxon>Sar</taxon>
        <taxon>Alveolata</taxon>
        <taxon>Ciliophora</taxon>
        <taxon>Postciliodesmatophora</taxon>
        <taxon>Heterotrichea</taxon>
        <taxon>Heterotrichida</taxon>
        <taxon>Stentoridae</taxon>
        <taxon>Stentor</taxon>
    </lineage>
</organism>
<gene>
    <name evidence="2" type="ORF">SteCoe_6373</name>
</gene>
<keyword evidence="1" id="KW-0175">Coiled coil</keyword>
<proteinExistence type="predicted"/>
<comment type="caution">
    <text evidence="2">The sequence shown here is derived from an EMBL/GenBank/DDBJ whole genome shotgun (WGS) entry which is preliminary data.</text>
</comment>
<protein>
    <submittedName>
        <fullName evidence="2">Uncharacterized protein</fullName>
    </submittedName>
</protein>
<dbReference type="Proteomes" id="UP000187209">
    <property type="component" value="Unassembled WGS sequence"/>
</dbReference>
<reference evidence="2 3" key="1">
    <citation type="submission" date="2016-11" db="EMBL/GenBank/DDBJ databases">
        <title>The macronuclear genome of Stentor coeruleus: a giant cell with tiny introns.</title>
        <authorList>
            <person name="Slabodnick M."/>
            <person name="Ruby J.G."/>
            <person name="Reiff S.B."/>
            <person name="Swart E.C."/>
            <person name="Gosai S."/>
            <person name="Prabakaran S."/>
            <person name="Witkowska E."/>
            <person name="Larue G.E."/>
            <person name="Fisher S."/>
            <person name="Freeman R.M."/>
            <person name="Gunawardena J."/>
            <person name="Chu W."/>
            <person name="Stover N.A."/>
            <person name="Gregory B.D."/>
            <person name="Nowacki M."/>
            <person name="Derisi J."/>
            <person name="Roy S.W."/>
            <person name="Marshall W.F."/>
            <person name="Sood P."/>
        </authorList>
    </citation>
    <scope>NUCLEOTIDE SEQUENCE [LARGE SCALE GENOMIC DNA]</scope>
    <source>
        <strain evidence="2">WM001</strain>
    </source>
</reference>
<sequence>MIVDTIDISVVRAEGVGGYSQSIGCYVQVDGRLHDVITPLDADNQENEITVPRSGLLRLIVKNMGNAAEVLGSVSLDLKILPNEGFQWLPLYCNMAKDQIHTLPEEVEKGKILILINPEKKPFTSIIPNDSIKENSIMLTEIQEYLHKEKSRHELEVSKIEKQYKGFIETLSSENEKHKKISHKYTLLFEDMTKELKSTKLLLTEERKLRIETQEKMGKVTQEYEENLKRATAREDTLLRILEKKDQEITDLTSQTVQLKITVRNLEHEKQQIVDVVDEYKTELTLSNITRLNQELTLVKSLLEESESQRHKLQQYIQELPETPSKLSSLMSPISLGSTIVMEGPDDTLESKQIDNMLNELMKKNDKNLGQKCVETIAKGEKDLKPMTKSEVFSGRNPFAIPTVQEVMSFPEDLSFTSYQKGTTYKKVLSTAISTGYNTFLKDDGPKTHRRGTTVGVSQEPDENEEVTTVRGLRSPHDISFIKNKSLLLKPAVIQTTTPLRERIANRRLVKKIPFK</sequence>
<keyword evidence="3" id="KW-1185">Reference proteome</keyword>
<evidence type="ECO:0000256" key="1">
    <source>
        <dbReference type="SAM" id="Coils"/>
    </source>
</evidence>
<accession>A0A1R2CQ51</accession>
<dbReference type="AlphaFoldDB" id="A0A1R2CQ51"/>
<evidence type="ECO:0000313" key="2">
    <source>
        <dbReference type="EMBL" id="OMJ91113.1"/>
    </source>
</evidence>
<name>A0A1R2CQ51_9CILI</name>
<feature type="coiled-coil region" evidence="1">
    <location>
        <begin position="263"/>
        <end position="319"/>
    </location>
</feature>
<dbReference type="OrthoDB" id="324918at2759"/>
<evidence type="ECO:0000313" key="3">
    <source>
        <dbReference type="Proteomes" id="UP000187209"/>
    </source>
</evidence>
<dbReference type="EMBL" id="MPUH01000088">
    <property type="protein sequence ID" value="OMJ91113.1"/>
    <property type="molecule type" value="Genomic_DNA"/>
</dbReference>